<keyword evidence="1" id="KW-0175">Coiled coil</keyword>
<reference evidence="3 4" key="1">
    <citation type="submission" date="2018-03" db="EMBL/GenBank/DDBJ databases">
        <title>The ancient ancestry and fast evolution of plastids.</title>
        <authorList>
            <person name="Moore K.R."/>
            <person name="Magnabosco C."/>
            <person name="Momper L."/>
            <person name="Gold D.A."/>
            <person name="Bosak T."/>
            <person name="Fournier G.P."/>
        </authorList>
    </citation>
    <scope>NUCLEOTIDE SEQUENCE [LARGE SCALE GENOMIC DNA]</scope>
    <source>
        <strain evidence="3 4">CCALA 037</strain>
    </source>
</reference>
<proteinExistence type="predicted"/>
<evidence type="ECO:0000313" key="4">
    <source>
        <dbReference type="Proteomes" id="UP000238937"/>
    </source>
</evidence>
<evidence type="ECO:0000313" key="3">
    <source>
        <dbReference type="EMBL" id="PSB53598.1"/>
    </source>
</evidence>
<sequence>MNDKEQIVQARIAKLQQVQADRKEDSLQRVYKAIERLQKIDAKVNFTTVAKEANLSVSYLYKYPEVKHRIAEVRNQQRSFPTAPVAQPNSTVGAKVVTKLKERIAQLDRENQELKRKNEALAGQVYRVHYLQEQVERQQQLIADLQAALKDQQLASKVTPISTKRKAVVDDRIQAELDSLGVELNPTLIKTIKSATEATVLDAIEALKEQLGKKDIPNPGGWLNQAIKEGWTKPEPVPQVPQPSSKPAHQVVTAKERPAKELLSIDKLQQLSNIFNQKHE</sequence>
<name>A0A2T1G8N5_9CYAN</name>
<dbReference type="RefSeq" id="WP_106308568.1">
    <property type="nucleotide sequence ID" value="NZ_PVWO01000296.1"/>
</dbReference>
<feature type="region of interest" description="Disordered" evidence="2">
    <location>
        <begin position="231"/>
        <end position="251"/>
    </location>
</feature>
<evidence type="ECO:0000256" key="1">
    <source>
        <dbReference type="SAM" id="Coils"/>
    </source>
</evidence>
<comment type="caution">
    <text evidence="3">The sequence shown here is derived from an EMBL/GenBank/DDBJ whole genome shotgun (WGS) entry which is preliminary data.</text>
</comment>
<dbReference type="AlphaFoldDB" id="A0A2T1G8N5"/>
<keyword evidence="4" id="KW-1185">Reference proteome</keyword>
<dbReference type="Proteomes" id="UP000238937">
    <property type="component" value="Unassembled WGS sequence"/>
</dbReference>
<feature type="coiled-coil region" evidence="1">
    <location>
        <begin position="97"/>
        <end position="155"/>
    </location>
</feature>
<organism evidence="3 4">
    <name type="scientific">Chamaesiphon polymorphus CCALA 037</name>
    <dbReference type="NCBI Taxonomy" id="2107692"/>
    <lineage>
        <taxon>Bacteria</taxon>
        <taxon>Bacillati</taxon>
        <taxon>Cyanobacteriota</taxon>
        <taxon>Cyanophyceae</taxon>
        <taxon>Gomontiellales</taxon>
        <taxon>Chamaesiphonaceae</taxon>
        <taxon>Chamaesiphon</taxon>
    </lineage>
</organism>
<protein>
    <submittedName>
        <fullName evidence="3">Transposase</fullName>
    </submittedName>
</protein>
<dbReference type="InterPro" id="IPR046229">
    <property type="entry name" value="TnpC-like"/>
</dbReference>
<evidence type="ECO:0000256" key="2">
    <source>
        <dbReference type="SAM" id="MobiDB-lite"/>
    </source>
</evidence>
<dbReference type="EMBL" id="PVWO01000296">
    <property type="protein sequence ID" value="PSB53598.1"/>
    <property type="molecule type" value="Genomic_DNA"/>
</dbReference>
<gene>
    <name evidence="3" type="ORF">C7B77_19410</name>
</gene>
<dbReference type="OrthoDB" id="533336at2"/>
<dbReference type="Pfam" id="PF19776">
    <property type="entry name" value="DUF6262"/>
    <property type="match status" value="1"/>
</dbReference>
<accession>A0A2T1G8N5</accession>